<evidence type="ECO:0000313" key="3">
    <source>
        <dbReference type="Proteomes" id="UP000887565"/>
    </source>
</evidence>
<protein>
    <submittedName>
        <fullName evidence="4">Uncharacterized protein</fullName>
    </submittedName>
</protein>
<feature type="compositionally biased region" description="Basic residues" evidence="1">
    <location>
        <begin position="129"/>
        <end position="148"/>
    </location>
</feature>
<evidence type="ECO:0000256" key="1">
    <source>
        <dbReference type="SAM" id="MobiDB-lite"/>
    </source>
</evidence>
<sequence>MQSTEKHVPASIFAAVVWVPATSALGTGQIPDSAGFGYQNPKYSSRRKPSVSSSSESSDESESTSSTSGSSSSDSAENASDTLANEERIRENAAGTIGWPVEGPSQMDDEEDDQGQPSPADWNLGGKVQLKKKSAAQKRRERQKRTAQMHRTLQSGQFWKIREMQKEKYGF</sequence>
<name>A0A915KLU8_ROMCU</name>
<evidence type="ECO:0000256" key="2">
    <source>
        <dbReference type="SAM" id="SignalP"/>
    </source>
</evidence>
<keyword evidence="2" id="KW-0732">Signal</keyword>
<proteinExistence type="predicted"/>
<feature type="signal peptide" evidence="2">
    <location>
        <begin position="1"/>
        <end position="24"/>
    </location>
</feature>
<dbReference type="Proteomes" id="UP000887565">
    <property type="component" value="Unplaced"/>
</dbReference>
<reference evidence="4" key="1">
    <citation type="submission" date="2022-11" db="UniProtKB">
        <authorList>
            <consortium name="WormBaseParasite"/>
        </authorList>
    </citation>
    <scope>IDENTIFICATION</scope>
</reference>
<feature type="chain" id="PRO_5037940019" evidence="2">
    <location>
        <begin position="25"/>
        <end position="171"/>
    </location>
</feature>
<feature type="region of interest" description="Disordered" evidence="1">
    <location>
        <begin position="25"/>
        <end position="154"/>
    </location>
</feature>
<evidence type="ECO:0000313" key="4">
    <source>
        <dbReference type="WBParaSite" id="nRc.2.0.1.t38781-RA"/>
    </source>
</evidence>
<dbReference type="AlphaFoldDB" id="A0A915KLU8"/>
<organism evidence="3 4">
    <name type="scientific">Romanomermis culicivorax</name>
    <name type="common">Nematode worm</name>
    <dbReference type="NCBI Taxonomy" id="13658"/>
    <lineage>
        <taxon>Eukaryota</taxon>
        <taxon>Metazoa</taxon>
        <taxon>Ecdysozoa</taxon>
        <taxon>Nematoda</taxon>
        <taxon>Enoplea</taxon>
        <taxon>Dorylaimia</taxon>
        <taxon>Mermithida</taxon>
        <taxon>Mermithoidea</taxon>
        <taxon>Mermithidae</taxon>
        <taxon>Romanomermis</taxon>
    </lineage>
</organism>
<dbReference type="WBParaSite" id="nRc.2.0.1.t38781-RA">
    <property type="protein sequence ID" value="nRc.2.0.1.t38781-RA"/>
    <property type="gene ID" value="nRc.2.0.1.g38781"/>
</dbReference>
<feature type="compositionally biased region" description="Low complexity" evidence="1">
    <location>
        <begin position="63"/>
        <end position="80"/>
    </location>
</feature>
<accession>A0A915KLU8</accession>
<keyword evidence="3" id="KW-1185">Reference proteome</keyword>